<proteinExistence type="predicted"/>
<gene>
    <name evidence="1" type="ORF">P8A22_23280</name>
</gene>
<organism evidence="1 2">
    <name type="scientific">Streptomyces laculatispora</name>
    <dbReference type="NCBI Taxonomy" id="887464"/>
    <lineage>
        <taxon>Bacteria</taxon>
        <taxon>Bacillati</taxon>
        <taxon>Actinomycetota</taxon>
        <taxon>Actinomycetes</taxon>
        <taxon>Kitasatosporales</taxon>
        <taxon>Streptomycetaceae</taxon>
        <taxon>Streptomyces</taxon>
    </lineage>
</organism>
<accession>A0ABY9I6U2</accession>
<name>A0ABY9I6U2_9ACTN</name>
<keyword evidence="2" id="KW-1185">Reference proteome</keyword>
<reference evidence="1 2" key="1">
    <citation type="submission" date="2023-03" db="EMBL/GenBank/DDBJ databases">
        <title>Isolation and description of six Streptomyces strains from soil environments, able to metabolize different microbial glucans.</title>
        <authorList>
            <person name="Widen T."/>
            <person name="Larsbrink J."/>
        </authorList>
    </citation>
    <scope>NUCLEOTIDE SEQUENCE [LARGE SCALE GENOMIC DNA]</scope>
    <source>
        <strain evidence="1 2">Mut2</strain>
    </source>
</reference>
<evidence type="ECO:0000313" key="1">
    <source>
        <dbReference type="EMBL" id="WLQ42607.1"/>
    </source>
</evidence>
<sequence length="252" mass="28054">MNAGWMLLLVLAVVGASAVGRQLHRYPGGRRFAFGREYSAARHDLDTARNALRGLERAAQKELSGARAAARKAEATQRRRVRSAEADVGYLREPGRGPYVAEIPGLSLYQHVLVADIPDEWPGDLPLDRIAIRADHSPTASHIYLTGPDGRQYLLTYPVHELGEEYVRKFVVDVRNAIPAARTFQRDRPRLIREAEAELRRVGNDTTGPSEAGLRLDALTARQNGDPRIPRARQDLDGAHARWHALTGRLPR</sequence>
<dbReference type="RefSeq" id="WP_207319032.1">
    <property type="nucleotide sequence ID" value="NZ_CP120992.1"/>
</dbReference>
<evidence type="ECO:0000313" key="2">
    <source>
        <dbReference type="Proteomes" id="UP001229952"/>
    </source>
</evidence>
<dbReference type="EMBL" id="CP120992">
    <property type="protein sequence ID" value="WLQ42607.1"/>
    <property type="molecule type" value="Genomic_DNA"/>
</dbReference>
<dbReference type="Proteomes" id="UP001229952">
    <property type="component" value="Chromosome"/>
</dbReference>
<evidence type="ECO:0008006" key="3">
    <source>
        <dbReference type="Google" id="ProtNLM"/>
    </source>
</evidence>
<protein>
    <recommendedName>
        <fullName evidence="3">Secreted protein</fullName>
    </recommendedName>
</protein>